<name>A0A5C6LRE5_9BACT</name>
<evidence type="ECO:0000313" key="2">
    <source>
        <dbReference type="EMBL" id="TWV99451.1"/>
    </source>
</evidence>
<keyword evidence="3" id="KW-1185">Reference proteome</keyword>
<reference evidence="2 3" key="1">
    <citation type="submission" date="2019-08" db="EMBL/GenBank/DDBJ databases">
        <title>Whole genome sequencing of chitin degrading bacteria Chitinophaga pinensis YS16.</title>
        <authorList>
            <person name="Singh R.P."/>
            <person name="Manchanda G."/>
            <person name="Maurya I.K."/>
            <person name="Joshi N.K."/>
            <person name="Srivastava A.K."/>
        </authorList>
    </citation>
    <scope>NUCLEOTIDE SEQUENCE [LARGE SCALE GENOMIC DNA]</scope>
    <source>
        <strain evidence="2 3">YS-16</strain>
    </source>
</reference>
<dbReference type="AlphaFoldDB" id="A0A5C6LRE5"/>
<accession>A0A5C6LRE5</accession>
<dbReference type="InterPro" id="IPR051531">
    <property type="entry name" value="N-acetyltransferase"/>
</dbReference>
<dbReference type="SUPFAM" id="SSF55729">
    <property type="entry name" value="Acyl-CoA N-acyltransferases (Nat)"/>
    <property type="match status" value="1"/>
</dbReference>
<dbReference type="PANTHER" id="PTHR43792:SF9">
    <property type="entry name" value="RIBOSOMAL-PROTEIN-ALANINE ACETYLTRANSFERASE"/>
    <property type="match status" value="1"/>
</dbReference>
<keyword evidence="2" id="KW-0808">Transferase</keyword>
<evidence type="ECO:0000313" key="3">
    <source>
        <dbReference type="Proteomes" id="UP000318815"/>
    </source>
</evidence>
<organism evidence="2 3">
    <name type="scientific">Chitinophaga pinensis</name>
    <dbReference type="NCBI Taxonomy" id="79329"/>
    <lineage>
        <taxon>Bacteria</taxon>
        <taxon>Pseudomonadati</taxon>
        <taxon>Bacteroidota</taxon>
        <taxon>Chitinophagia</taxon>
        <taxon>Chitinophagales</taxon>
        <taxon>Chitinophagaceae</taxon>
        <taxon>Chitinophaga</taxon>
    </lineage>
</organism>
<gene>
    <name evidence="2" type="ORF">FEF09_16530</name>
</gene>
<protein>
    <submittedName>
        <fullName evidence="2">GNAT family N-acetyltransferase</fullName>
    </submittedName>
</protein>
<dbReference type="PROSITE" id="PS51186">
    <property type="entry name" value="GNAT"/>
    <property type="match status" value="1"/>
</dbReference>
<dbReference type="OrthoDB" id="9811523at2"/>
<sequence length="181" mass="21348">MFDKFPTIRTPHLELVQITEAHAEDLYKLFGDSNVTRFYNLAPLESPVDSHRLIDHFRKRFESKAAIRWGIRLNDRKDIIGTVGFNNFTPKHRANIGYDLQYAYWNRGICTEALHAIISFGFHALNINRIESEVMEGNASSIHLMHKIGFKHEGTLRDWMYWNNRHYDMLMFSLLRSDPHK</sequence>
<dbReference type="Pfam" id="PF13302">
    <property type="entry name" value="Acetyltransf_3"/>
    <property type="match status" value="1"/>
</dbReference>
<dbReference type="Gene3D" id="3.40.630.30">
    <property type="match status" value="1"/>
</dbReference>
<feature type="domain" description="N-acetyltransferase" evidence="1">
    <location>
        <begin position="13"/>
        <end position="176"/>
    </location>
</feature>
<proteinExistence type="predicted"/>
<evidence type="ECO:0000259" key="1">
    <source>
        <dbReference type="PROSITE" id="PS51186"/>
    </source>
</evidence>
<dbReference type="PANTHER" id="PTHR43792">
    <property type="entry name" value="GNAT FAMILY, PUTATIVE (AFU_ORTHOLOGUE AFUA_3G00765)-RELATED-RELATED"/>
    <property type="match status" value="1"/>
</dbReference>
<comment type="caution">
    <text evidence="2">The sequence shown here is derived from an EMBL/GenBank/DDBJ whole genome shotgun (WGS) entry which is preliminary data.</text>
</comment>
<dbReference type="InterPro" id="IPR000182">
    <property type="entry name" value="GNAT_dom"/>
</dbReference>
<dbReference type="GO" id="GO:0005737">
    <property type="term" value="C:cytoplasm"/>
    <property type="evidence" value="ECO:0007669"/>
    <property type="project" value="TreeGrafter"/>
</dbReference>
<dbReference type="GO" id="GO:0008999">
    <property type="term" value="F:protein-N-terminal-alanine acetyltransferase activity"/>
    <property type="evidence" value="ECO:0007669"/>
    <property type="project" value="TreeGrafter"/>
</dbReference>
<dbReference type="InterPro" id="IPR016181">
    <property type="entry name" value="Acyl_CoA_acyltransferase"/>
</dbReference>
<dbReference type="Proteomes" id="UP000318815">
    <property type="component" value="Unassembled WGS sequence"/>
</dbReference>
<dbReference type="EMBL" id="VOHS01000016">
    <property type="protein sequence ID" value="TWV99451.1"/>
    <property type="molecule type" value="Genomic_DNA"/>
</dbReference>